<dbReference type="InterPro" id="IPR018121">
    <property type="entry name" value="7-in-absentia-prot_TRAF-dom"/>
</dbReference>
<evidence type="ECO:0000259" key="12">
    <source>
        <dbReference type="PROSITE" id="PS51081"/>
    </source>
</evidence>
<dbReference type="SUPFAM" id="SSF49599">
    <property type="entry name" value="TRAF domain-like"/>
    <property type="match status" value="1"/>
</dbReference>
<keyword evidence="7 10" id="KW-0833">Ubl conjugation pathway</keyword>
<organism evidence="13 14">
    <name type="scientific">Rhipicephalus microplus</name>
    <name type="common">Cattle tick</name>
    <name type="synonym">Boophilus microplus</name>
    <dbReference type="NCBI Taxonomy" id="6941"/>
    <lineage>
        <taxon>Eukaryota</taxon>
        <taxon>Metazoa</taxon>
        <taxon>Ecdysozoa</taxon>
        <taxon>Arthropoda</taxon>
        <taxon>Chelicerata</taxon>
        <taxon>Arachnida</taxon>
        <taxon>Acari</taxon>
        <taxon>Parasitiformes</taxon>
        <taxon>Ixodida</taxon>
        <taxon>Ixodoidea</taxon>
        <taxon>Ixodidae</taxon>
        <taxon>Rhipicephalinae</taxon>
        <taxon>Rhipicephalus</taxon>
        <taxon>Boophilus</taxon>
    </lineage>
</organism>
<dbReference type="Pfam" id="PF21362">
    <property type="entry name" value="Sina_RING"/>
    <property type="match status" value="1"/>
</dbReference>
<evidence type="ECO:0000313" key="14">
    <source>
        <dbReference type="Proteomes" id="UP000821866"/>
    </source>
</evidence>
<gene>
    <name evidence="13" type="ORF">HPB51_002169</name>
</gene>
<dbReference type="SUPFAM" id="SSF57850">
    <property type="entry name" value="RING/U-box"/>
    <property type="match status" value="1"/>
</dbReference>
<reference evidence="13" key="1">
    <citation type="journal article" date="2020" name="Cell">
        <title>Large-Scale Comparative Analyses of Tick Genomes Elucidate Their Genetic Diversity and Vector Capacities.</title>
        <authorList>
            <consortium name="Tick Genome and Microbiome Consortium (TIGMIC)"/>
            <person name="Jia N."/>
            <person name="Wang J."/>
            <person name="Shi W."/>
            <person name="Du L."/>
            <person name="Sun Y."/>
            <person name="Zhan W."/>
            <person name="Jiang J.F."/>
            <person name="Wang Q."/>
            <person name="Zhang B."/>
            <person name="Ji P."/>
            <person name="Bell-Sakyi L."/>
            <person name="Cui X.M."/>
            <person name="Yuan T.T."/>
            <person name="Jiang B.G."/>
            <person name="Yang W.F."/>
            <person name="Lam T.T."/>
            <person name="Chang Q.C."/>
            <person name="Ding S.J."/>
            <person name="Wang X.J."/>
            <person name="Zhu J.G."/>
            <person name="Ruan X.D."/>
            <person name="Zhao L."/>
            <person name="Wei J.T."/>
            <person name="Ye R.Z."/>
            <person name="Que T.C."/>
            <person name="Du C.H."/>
            <person name="Zhou Y.H."/>
            <person name="Cheng J.X."/>
            <person name="Dai P.F."/>
            <person name="Guo W.B."/>
            <person name="Han X.H."/>
            <person name="Huang E.J."/>
            <person name="Li L.F."/>
            <person name="Wei W."/>
            <person name="Gao Y.C."/>
            <person name="Liu J.Z."/>
            <person name="Shao H.Z."/>
            <person name="Wang X."/>
            <person name="Wang C.C."/>
            <person name="Yang T.C."/>
            <person name="Huo Q.B."/>
            <person name="Li W."/>
            <person name="Chen H.Y."/>
            <person name="Chen S.E."/>
            <person name="Zhou L.G."/>
            <person name="Ni X.B."/>
            <person name="Tian J.H."/>
            <person name="Sheng Y."/>
            <person name="Liu T."/>
            <person name="Pan Y.S."/>
            <person name="Xia L.Y."/>
            <person name="Li J."/>
            <person name="Zhao F."/>
            <person name="Cao W.C."/>
        </authorList>
    </citation>
    <scope>NUCLEOTIDE SEQUENCE</scope>
    <source>
        <strain evidence="13">Rmic-2018</strain>
    </source>
</reference>
<dbReference type="InterPro" id="IPR013083">
    <property type="entry name" value="Znf_RING/FYVE/PHD"/>
</dbReference>
<protein>
    <recommendedName>
        <fullName evidence="10">E3 ubiquitin-protein ligase</fullName>
        <ecNumber evidence="10">2.3.2.27</ecNumber>
    </recommendedName>
</protein>
<keyword evidence="4" id="KW-0808">Transferase</keyword>
<feature type="domain" description="RING-type" evidence="11">
    <location>
        <begin position="14"/>
        <end position="49"/>
    </location>
</feature>
<dbReference type="EMBL" id="JABSTU010000003">
    <property type="protein sequence ID" value="KAH8034755.1"/>
    <property type="molecule type" value="Genomic_DNA"/>
</dbReference>
<evidence type="ECO:0000259" key="11">
    <source>
        <dbReference type="PROSITE" id="PS50089"/>
    </source>
</evidence>
<dbReference type="Proteomes" id="UP000821866">
    <property type="component" value="Chromosome 11"/>
</dbReference>
<accession>A0A9J6EJR8</accession>
<dbReference type="InterPro" id="IPR049548">
    <property type="entry name" value="Sina-like_RING"/>
</dbReference>
<dbReference type="Pfam" id="PF03145">
    <property type="entry name" value="Sina_TRAF"/>
    <property type="match status" value="1"/>
</dbReference>
<comment type="similarity">
    <text evidence="3 10">Belongs to the SINA (Seven in absentia) family.</text>
</comment>
<evidence type="ECO:0000256" key="4">
    <source>
        <dbReference type="ARBA" id="ARBA00022679"/>
    </source>
</evidence>
<dbReference type="FunFam" id="3.30.40.10:FF:000041">
    <property type="entry name" value="E3 ubiquitin-protein ligase SINAT3"/>
    <property type="match status" value="1"/>
</dbReference>
<dbReference type="Gene3D" id="2.60.210.10">
    <property type="entry name" value="Apoptosis, Tumor Necrosis Factor Receptor Associated Protein 2, Chain A"/>
    <property type="match status" value="1"/>
</dbReference>
<dbReference type="PANTHER" id="PTHR45877">
    <property type="entry name" value="E3 UBIQUITIN-PROTEIN LIGASE SIAH2"/>
    <property type="match status" value="1"/>
</dbReference>
<comment type="pathway">
    <text evidence="2 10">Protein modification; protein ubiquitination.</text>
</comment>
<dbReference type="PROSITE" id="PS50089">
    <property type="entry name" value="ZF_RING_2"/>
    <property type="match status" value="1"/>
</dbReference>
<sequence length="241" mass="26869">MAASEDSMVSLFECPVCLDSVLPPIVQCRNGHLVCSSCRANVDTCPVCREQLDDIRNLALEKIAEKVKFPCKFKSSGCTLMLSAADKLMHQGVCLFRFFRCPHPSGQCQWQGCADETRRLCCTVEASDADVISYWMQMQLCFGREFLVVVRRRQIDDDRWCYCAVVQMIDQDNSAANAFAYHVEHNGPNGRHAHEGIPLGIEDDVTVALDNGDCLEFEVTNDHIVLSGGLVRVKSTIVDLS</sequence>
<comment type="caution">
    <text evidence="13">The sequence shown here is derived from an EMBL/GenBank/DDBJ whole genome shotgun (WGS) entry which is preliminary data.</text>
</comment>
<evidence type="ECO:0000256" key="5">
    <source>
        <dbReference type="ARBA" id="ARBA00022723"/>
    </source>
</evidence>
<dbReference type="InterPro" id="IPR008974">
    <property type="entry name" value="TRAF-like"/>
</dbReference>
<evidence type="ECO:0000313" key="13">
    <source>
        <dbReference type="EMBL" id="KAH8034755.1"/>
    </source>
</evidence>
<proteinExistence type="inferred from homology"/>
<dbReference type="VEuPathDB" id="VectorBase:LOC119180886"/>
<evidence type="ECO:0000256" key="9">
    <source>
        <dbReference type="PROSITE-ProRule" id="PRU00455"/>
    </source>
</evidence>
<dbReference type="GO" id="GO:0043161">
    <property type="term" value="P:proteasome-mediated ubiquitin-dependent protein catabolic process"/>
    <property type="evidence" value="ECO:0007669"/>
    <property type="project" value="TreeGrafter"/>
</dbReference>
<dbReference type="GO" id="GO:0031624">
    <property type="term" value="F:ubiquitin conjugating enzyme binding"/>
    <property type="evidence" value="ECO:0007669"/>
    <property type="project" value="TreeGrafter"/>
</dbReference>
<dbReference type="EC" id="2.3.2.27" evidence="10"/>
<dbReference type="GO" id="GO:0005737">
    <property type="term" value="C:cytoplasm"/>
    <property type="evidence" value="ECO:0007669"/>
    <property type="project" value="InterPro"/>
</dbReference>
<dbReference type="PROSITE" id="PS51081">
    <property type="entry name" value="ZF_SIAH"/>
    <property type="match status" value="1"/>
</dbReference>
<evidence type="ECO:0000256" key="1">
    <source>
        <dbReference type="ARBA" id="ARBA00000900"/>
    </source>
</evidence>
<evidence type="ECO:0000256" key="7">
    <source>
        <dbReference type="ARBA" id="ARBA00022786"/>
    </source>
</evidence>
<keyword evidence="14" id="KW-1185">Reference proteome</keyword>
<evidence type="ECO:0000256" key="10">
    <source>
        <dbReference type="RuleBase" id="RU201113"/>
    </source>
</evidence>
<evidence type="ECO:0000256" key="8">
    <source>
        <dbReference type="ARBA" id="ARBA00022833"/>
    </source>
</evidence>
<reference evidence="13" key="2">
    <citation type="submission" date="2021-09" db="EMBL/GenBank/DDBJ databases">
        <authorList>
            <person name="Jia N."/>
            <person name="Wang J."/>
            <person name="Shi W."/>
            <person name="Du L."/>
            <person name="Sun Y."/>
            <person name="Zhan W."/>
            <person name="Jiang J."/>
            <person name="Wang Q."/>
            <person name="Zhang B."/>
            <person name="Ji P."/>
            <person name="Sakyi L.B."/>
            <person name="Cui X."/>
            <person name="Yuan T."/>
            <person name="Jiang B."/>
            <person name="Yang W."/>
            <person name="Lam T.T.-Y."/>
            <person name="Chang Q."/>
            <person name="Ding S."/>
            <person name="Wang X."/>
            <person name="Zhu J."/>
            <person name="Ruan X."/>
            <person name="Zhao L."/>
            <person name="Wei J."/>
            <person name="Que T."/>
            <person name="Du C."/>
            <person name="Cheng J."/>
            <person name="Dai P."/>
            <person name="Han X."/>
            <person name="Huang E."/>
            <person name="Gao Y."/>
            <person name="Liu J."/>
            <person name="Shao H."/>
            <person name="Ye R."/>
            <person name="Li L."/>
            <person name="Wei W."/>
            <person name="Wang X."/>
            <person name="Wang C."/>
            <person name="Huo Q."/>
            <person name="Li W."/>
            <person name="Guo W."/>
            <person name="Chen H."/>
            <person name="Chen S."/>
            <person name="Zhou L."/>
            <person name="Zhou L."/>
            <person name="Ni X."/>
            <person name="Tian J."/>
            <person name="Zhou Y."/>
            <person name="Sheng Y."/>
            <person name="Liu T."/>
            <person name="Pan Y."/>
            <person name="Xia L."/>
            <person name="Li J."/>
            <person name="Zhao F."/>
            <person name="Cao W."/>
        </authorList>
    </citation>
    <scope>NUCLEOTIDE SEQUENCE</scope>
    <source>
        <strain evidence="13">Rmic-2018</strain>
        <tissue evidence="13">Larvae</tissue>
    </source>
</reference>
<keyword evidence="6 9" id="KW-0863">Zinc-finger</keyword>
<dbReference type="GO" id="GO:0061630">
    <property type="term" value="F:ubiquitin protein ligase activity"/>
    <property type="evidence" value="ECO:0007669"/>
    <property type="project" value="UniProtKB-EC"/>
</dbReference>
<evidence type="ECO:0000256" key="2">
    <source>
        <dbReference type="ARBA" id="ARBA00004906"/>
    </source>
</evidence>
<dbReference type="InterPro" id="IPR013010">
    <property type="entry name" value="Znf_SIAH"/>
</dbReference>
<comment type="domain">
    <text evidence="10">The RING-type zinc finger domain is essential for ubiquitin ligase activity.</text>
</comment>
<dbReference type="Pfam" id="PF21361">
    <property type="entry name" value="Sina_ZnF"/>
    <property type="match status" value="1"/>
</dbReference>
<comment type="domain">
    <text evidence="10">The SBD domain (substrate-binding domain) mediates the interaction with substrate proteins. It is related to the TRAF family.</text>
</comment>
<keyword evidence="8 10" id="KW-0862">Zinc</keyword>
<dbReference type="GO" id="GO:0008270">
    <property type="term" value="F:zinc ion binding"/>
    <property type="evidence" value="ECO:0007669"/>
    <property type="project" value="UniProtKB-KW"/>
</dbReference>
<comment type="function">
    <text evidence="10">E3 ubiquitin-protein ligase that mediates ubiquitination and subsequent proteasomal degradation of target proteins. E3 ubiquitin ligases accept ubiquitin from an E2 ubiquitin-conjugating enzyme in the form of a thioester and then directly transfers the ubiquitin to targeted substrates.</text>
</comment>
<dbReference type="PANTHER" id="PTHR45877:SF2">
    <property type="entry name" value="E3 UBIQUITIN-PROTEIN LIGASE SINA-RELATED"/>
    <property type="match status" value="1"/>
</dbReference>
<evidence type="ECO:0000256" key="3">
    <source>
        <dbReference type="ARBA" id="ARBA00009119"/>
    </source>
</evidence>
<keyword evidence="5 10" id="KW-0479">Metal-binding</keyword>
<dbReference type="InterPro" id="IPR001841">
    <property type="entry name" value="Znf_RING"/>
</dbReference>
<evidence type="ECO:0000256" key="6">
    <source>
        <dbReference type="ARBA" id="ARBA00022771"/>
    </source>
</evidence>
<dbReference type="AlphaFoldDB" id="A0A9J6EJR8"/>
<comment type="catalytic activity">
    <reaction evidence="1 10">
        <text>S-ubiquitinyl-[E2 ubiquitin-conjugating enzyme]-L-cysteine + [acceptor protein]-L-lysine = [E2 ubiquitin-conjugating enzyme]-L-cysteine + N(6)-ubiquitinyl-[acceptor protein]-L-lysine.</text>
        <dbReference type="EC" id="2.3.2.27"/>
    </reaction>
</comment>
<name>A0A9J6EJR8_RHIMP</name>
<dbReference type="Gene3D" id="3.30.40.10">
    <property type="entry name" value="Zinc/RING finger domain, C3HC4 (zinc finger)"/>
    <property type="match status" value="2"/>
</dbReference>
<feature type="domain" description="SIAH-type" evidence="12">
    <location>
        <begin position="66"/>
        <end position="126"/>
    </location>
</feature>
<dbReference type="InterPro" id="IPR004162">
    <property type="entry name" value="SINA-like_animal"/>
</dbReference>